<keyword evidence="3" id="KW-0812">Transmembrane</keyword>
<dbReference type="SMART" id="SM00244">
    <property type="entry name" value="PHB"/>
    <property type="match status" value="1"/>
</dbReference>
<keyword evidence="3" id="KW-0472">Membrane</keyword>
<feature type="region of interest" description="Disordered" evidence="2">
    <location>
        <begin position="1"/>
        <end position="31"/>
    </location>
</feature>
<dbReference type="SUPFAM" id="SSF117892">
    <property type="entry name" value="Band 7/SPFH domain"/>
    <property type="match status" value="1"/>
</dbReference>
<dbReference type="EMBL" id="NCKV01004872">
    <property type="protein sequence ID" value="RWS24444.1"/>
    <property type="molecule type" value="Genomic_DNA"/>
</dbReference>
<dbReference type="PRINTS" id="PR00721">
    <property type="entry name" value="STOMATIN"/>
</dbReference>
<proteinExistence type="inferred from homology"/>
<dbReference type="PANTHER" id="PTHR10264:SF19">
    <property type="entry name" value="AT06885P-RELATED"/>
    <property type="match status" value="1"/>
</dbReference>
<dbReference type="Proteomes" id="UP000288716">
    <property type="component" value="Unassembled WGS sequence"/>
</dbReference>
<gene>
    <name evidence="5" type="ORF">B4U80_01164</name>
</gene>
<dbReference type="STRING" id="299467.A0A443SAD9"/>
<dbReference type="InterPro" id="IPR043202">
    <property type="entry name" value="Band-7_stomatin-like"/>
</dbReference>
<dbReference type="GO" id="GO:0009898">
    <property type="term" value="C:cytoplasmic side of plasma membrane"/>
    <property type="evidence" value="ECO:0007669"/>
    <property type="project" value="UniProtKB-ARBA"/>
</dbReference>
<evidence type="ECO:0000313" key="6">
    <source>
        <dbReference type="Proteomes" id="UP000288716"/>
    </source>
</evidence>
<feature type="domain" description="Band 7" evidence="4">
    <location>
        <begin position="63"/>
        <end position="204"/>
    </location>
</feature>
<comment type="similarity">
    <text evidence="1">Belongs to the band 7/mec-2 family.</text>
</comment>
<dbReference type="Pfam" id="PF01145">
    <property type="entry name" value="Band_7"/>
    <property type="match status" value="1"/>
</dbReference>
<organism evidence="5 6">
    <name type="scientific">Leptotrombidium deliense</name>
    <dbReference type="NCBI Taxonomy" id="299467"/>
    <lineage>
        <taxon>Eukaryota</taxon>
        <taxon>Metazoa</taxon>
        <taxon>Ecdysozoa</taxon>
        <taxon>Arthropoda</taxon>
        <taxon>Chelicerata</taxon>
        <taxon>Arachnida</taxon>
        <taxon>Acari</taxon>
        <taxon>Acariformes</taxon>
        <taxon>Trombidiformes</taxon>
        <taxon>Prostigmata</taxon>
        <taxon>Anystina</taxon>
        <taxon>Parasitengona</taxon>
        <taxon>Trombiculoidea</taxon>
        <taxon>Trombiculidae</taxon>
        <taxon>Leptotrombidium</taxon>
    </lineage>
</organism>
<evidence type="ECO:0000313" key="5">
    <source>
        <dbReference type="EMBL" id="RWS24444.1"/>
    </source>
</evidence>
<name>A0A443SAD9_9ACAR</name>
<dbReference type="InterPro" id="IPR036013">
    <property type="entry name" value="Band_7/SPFH_dom_sf"/>
</dbReference>
<dbReference type="VEuPathDB" id="VectorBase:LDEU007596"/>
<dbReference type="OrthoDB" id="6493070at2759"/>
<comment type="caution">
    <text evidence="5">The sequence shown here is derived from an EMBL/GenBank/DDBJ whole genome shotgun (WGS) entry which is preliminary data.</text>
</comment>
<dbReference type="InterPro" id="IPR001107">
    <property type="entry name" value="Band_7"/>
</dbReference>
<sequence>MSFEMKAHKTSHYGPSSTTFQDNPHFPSLEDTSSKSDDGLWRFMLALLSTLAAVATFPLSLLVCVLIIREYERVVVFRLGRVEHGTKGPGILFVLPCIESHVIVDMRTFTASVPQQSVLTKDLVSICVDAVIYYHIQNATLSATSVVEPHESTKLLAQTILRSAFGRYNYADLLANRESVTTYMQKTLDDITDDWGIKIERIDM</sequence>
<feature type="transmembrane region" description="Helical" evidence="3">
    <location>
        <begin position="43"/>
        <end position="68"/>
    </location>
</feature>
<evidence type="ECO:0000256" key="2">
    <source>
        <dbReference type="SAM" id="MobiDB-lite"/>
    </source>
</evidence>
<evidence type="ECO:0000259" key="4">
    <source>
        <dbReference type="SMART" id="SM00244"/>
    </source>
</evidence>
<reference evidence="5 6" key="1">
    <citation type="journal article" date="2018" name="Gigascience">
        <title>Genomes of trombidid mites reveal novel predicted allergens and laterally-transferred genes associated with secondary metabolism.</title>
        <authorList>
            <person name="Dong X."/>
            <person name="Chaisiri K."/>
            <person name="Xia D."/>
            <person name="Armstrong S.D."/>
            <person name="Fang Y."/>
            <person name="Donnelly M.J."/>
            <person name="Kadowaki T."/>
            <person name="McGarry J.W."/>
            <person name="Darby A.C."/>
            <person name="Makepeace B.L."/>
        </authorList>
    </citation>
    <scope>NUCLEOTIDE SEQUENCE [LARGE SCALE GENOMIC DNA]</scope>
    <source>
        <strain evidence="5">UoL-UT</strain>
    </source>
</reference>
<protein>
    <submittedName>
        <fullName evidence="5">Erythrocyte band 7 integral membrane protein-like protein</fullName>
    </submittedName>
</protein>
<feature type="compositionally biased region" description="Polar residues" evidence="2">
    <location>
        <begin position="13"/>
        <end position="22"/>
    </location>
</feature>
<evidence type="ECO:0000256" key="1">
    <source>
        <dbReference type="ARBA" id="ARBA00008164"/>
    </source>
</evidence>
<dbReference type="AlphaFoldDB" id="A0A443SAD9"/>
<evidence type="ECO:0000256" key="3">
    <source>
        <dbReference type="SAM" id="Phobius"/>
    </source>
</evidence>
<dbReference type="PANTHER" id="PTHR10264">
    <property type="entry name" value="BAND 7 PROTEIN-RELATED"/>
    <property type="match status" value="1"/>
</dbReference>
<dbReference type="InterPro" id="IPR001972">
    <property type="entry name" value="Stomatin_HflK_fam"/>
</dbReference>
<dbReference type="FunFam" id="3.30.479.30:FF:000004">
    <property type="entry name" value="Putative membrane protease family, stomatin"/>
    <property type="match status" value="1"/>
</dbReference>
<accession>A0A443SAD9</accession>
<dbReference type="Gene3D" id="3.30.479.30">
    <property type="entry name" value="Band 7 domain"/>
    <property type="match status" value="1"/>
</dbReference>
<keyword evidence="3" id="KW-1133">Transmembrane helix</keyword>
<keyword evidence="6" id="KW-1185">Reference proteome</keyword>